<dbReference type="PANTHER" id="PTHR46401:SF2">
    <property type="entry name" value="GLYCOSYLTRANSFERASE WBBK-RELATED"/>
    <property type="match status" value="1"/>
</dbReference>
<sequence length="80" mass="9065">AMQYNCPVICSGITSLPEVAGDAALYIDPYDYKDIRSKISAIINDTNLRNSMIEKGKKRVEFFSPKNYANRLEQAYSQIL</sequence>
<protein>
    <recommendedName>
        <fullName evidence="2">Glycosyl transferase family 1 domain-containing protein</fullName>
    </recommendedName>
</protein>
<dbReference type="SUPFAM" id="SSF53756">
    <property type="entry name" value="UDP-Glycosyltransferase/glycogen phosphorylase"/>
    <property type="match status" value="1"/>
</dbReference>
<dbReference type="GO" id="GO:0016757">
    <property type="term" value="F:glycosyltransferase activity"/>
    <property type="evidence" value="ECO:0007669"/>
    <property type="project" value="InterPro"/>
</dbReference>
<dbReference type="InterPro" id="IPR001296">
    <property type="entry name" value="Glyco_trans_1"/>
</dbReference>
<name>A0A3B0VR30_9ZZZZ</name>
<gene>
    <name evidence="3" type="ORF">MNBD_GAMMA01-1868</name>
</gene>
<proteinExistence type="predicted"/>
<feature type="domain" description="Glycosyl transferase family 1" evidence="2">
    <location>
        <begin position="1"/>
        <end position="59"/>
    </location>
</feature>
<dbReference type="Gene3D" id="3.40.50.2000">
    <property type="entry name" value="Glycogen Phosphorylase B"/>
    <property type="match status" value="1"/>
</dbReference>
<evidence type="ECO:0000313" key="3">
    <source>
        <dbReference type="EMBL" id="VAW34696.1"/>
    </source>
</evidence>
<evidence type="ECO:0000256" key="1">
    <source>
        <dbReference type="ARBA" id="ARBA00022679"/>
    </source>
</evidence>
<dbReference type="EMBL" id="UOEW01000079">
    <property type="protein sequence ID" value="VAW34696.1"/>
    <property type="molecule type" value="Genomic_DNA"/>
</dbReference>
<reference evidence="3" key="1">
    <citation type="submission" date="2018-06" db="EMBL/GenBank/DDBJ databases">
        <authorList>
            <person name="Zhirakovskaya E."/>
        </authorList>
    </citation>
    <scope>NUCLEOTIDE SEQUENCE</scope>
</reference>
<dbReference type="Pfam" id="PF00534">
    <property type="entry name" value="Glycos_transf_1"/>
    <property type="match status" value="1"/>
</dbReference>
<keyword evidence="1" id="KW-0808">Transferase</keyword>
<dbReference type="AlphaFoldDB" id="A0A3B0VR30"/>
<organism evidence="3">
    <name type="scientific">hydrothermal vent metagenome</name>
    <dbReference type="NCBI Taxonomy" id="652676"/>
    <lineage>
        <taxon>unclassified sequences</taxon>
        <taxon>metagenomes</taxon>
        <taxon>ecological metagenomes</taxon>
    </lineage>
</organism>
<dbReference type="PANTHER" id="PTHR46401">
    <property type="entry name" value="GLYCOSYLTRANSFERASE WBBK-RELATED"/>
    <property type="match status" value="1"/>
</dbReference>
<accession>A0A3B0VR30</accession>
<evidence type="ECO:0000259" key="2">
    <source>
        <dbReference type="Pfam" id="PF00534"/>
    </source>
</evidence>
<feature type="non-terminal residue" evidence="3">
    <location>
        <position position="1"/>
    </location>
</feature>